<dbReference type="NCBIfam" id="TIGR00236">
    <property type="entry name" value="wecB"/>
    <property type="match status" value="1"/>
</dbReference>
<dbReference type="SUPFAM" id="SSF53756">
    <property type="entry name" value="UDP-Glycosyltransferase/glycogen phosphorylase"/>
    <property type="match status" value="1"/>
</dbReference>
<dbReference type="Gene3D" id="3.40.50.2000">
    <property type="entry name" value="Glycogen Phosphorylase B"/>
    <property type="match status" value="2"/>
</dbReference>
<evidence type="ECO:0000256" key="4">
    <source>
        <dbReference type="RuleBase" id="RU003513"/>
    </source>
</evidence>
<dbReference type="InterPro" id="IPR029767">
    <property type="entry name" value="WecB-like"/>
</dbReference>
<dbReference type="CDD" id="cd03786">
    <property type="entry name" value="GTB_UDP-GlcNAc_2-Epimerase"/>
    <property type="match status" value="1"/>
</dbReference>
<comment type="similarity">
    <text evidence="2 4">Belongs to the UDP-N-acetylglucosamine 2-epimerase family.</text>
</comment>
<name>A0ABP8S0D4_9PSEU</name>
<evidence type="ECO:0000259" key="5">
    <source>
        <dbReference type="Pfam" id="PF02350"/>
    </source>
</evidence>
<dbReference type="EMBL" id="BAABGT010000099">
    <property type="protein sequence ID" value="GAA4556795.1"/>
    <property type="molecule type" value="Genomic_DNA"/>
</dbReference>
<evidence type="ECO:0000313" key="7">
    <source>
        <dbReference type="Proteomes" id="UP001501598"/>
    </source>
</evidence>
<gene>
    <name evidence="6" type="primary">wecB</name>
    <name evidence="6" type="ORF">GCM10023175_59790</name>
</gene>
<evidence type="ECO:0000313" key="6">
    <source>
        <dbReference type="EMBL" id="GAA4556795.1"/>
    </source>
</evidence>
<comment type="caution">
    <text evidence="6">The sequence shown here is derived from an EMBL/GenBank/DDBJ whole genome shotgun (WGS) entry which is preliminary data.</text>
</comment>
<dbReference type="EC" id="5.1.3.14" evidence="3"/>
<dbReference type="PANTHER" id="PTHR43174">
    <property type="entry name" value="UDP-N-ACETYLGLUCOSAMINE 2-EPIMERASE"/>
    <property type="match status" value="1"/>
</dbReference>
<protein>
    <recommendedName>
        <fullName evidence="3">UDP-N-acetylglucosamine 2-epimerase (non-hydrolyzing)</fullName>
        <ecNumber evidence="3">5.1.3.14</ecNumber>
    </recommendedName>
</protein>
<sequence>MLGTRPEAIKMAPLAVALRNSGILQPVIVATGQHGAPVDQALAAFDLVPDVRLDLARTTGSQPELVAQVATQLDPVLEDSAAVVVQGDTTTALVGGLVAMWRRVPVVHVEAGLRSGDLSAPFPEEANRRMLSVFADLHLAPTRRAVDALLREGLPADRVLLTGNTVVDAVIATALRAQGSTPSDPGVAEVLREVEAGRGRLVLVTAHRRESWGEPLDRVMSAVRQVVDDHPDVLAVVPTHPNPAVRDQVEAALAGHPRIRTTGPLAYPELCHVLSRSTLALTDSGGIQEEAPSFGVPTVVLREVTERVEAVESGWAVLVGTDPEEISVAAKGFLDGDFARPSGPNPFGDGRAAERGAQAIAWLVGRADRPEPFAP</sequence>
<evidence type="ECO:0000256" key="1">
    <source>
        <dbReference type="ARBA" id="ARBA00023235"/>
    </source>
</evidence>
<feature type="domain" description="UDP-N-acetylglucosamine 2-epimerase" evidence="5">
    <location>
        <begin position="17"/>
        <end position="360"/>
    </location>
</feature>
<accession>A0ABP8S0D4</accession>
<organism evidence="6 7">
    <name type="scientific">Pseudonocardia xishanensis</name>
    <dbReference type="NCBI Taxonomy" id="630995"/>
    <lineage>
        <taxon>Bacteria</taxon>
        <taxon>Bacillati</taxon>
        <taxon>Actinomycetota</taxon>
        <taxon>Actinomycetes</taxon>
        <taxon>Pseudonocardiales</taxon>
        <taxon>Pseudonocardiaceae</taxon>
        <taxon>Pseudonocardia</taxon>
    </lineage>
</organism>
<evidence type="ECO:0000256" key="2">
    <source>
        <dbReference type="ARBA" id="ARBA00038209"/>
    </source>
</evidence>
<dbReference type="Proteomes" id="UP001501598">
    <property type="component" value="Unassembled WGS sequence"/>
</dbReference>
<dbReference type="Pfam" id="PF02350">
    <property type="entry name" value="Epimerase_2"/>
    <property type="match status" value="1"/>
</dbReference>
<proteinExistence type="inferred from homology"/>
<evidence type="ECO:0000256" key="3">
    <source>
        <dbReference type="ARBA" id="ARBA00038858"/>
    </source>
</evidence>
<reference evidence="7" key="1">
    <citation type="journal article" date="2019" name="Int. J. Syst. Evol. Microbiol.">
        <title>The Global Catalogue of Microorganisms (GCM) 10K type strain sequencing project: providing services to taxonomists for standard genome sequencing and annotation.</title>
        <authorList>
            <consortium name="The Broad Institute Genomics Platform"/>
            <consortium name="The Broad Institute Genome Sequencing Center for Infectious Disease"/>
            <person name="Wu L."/>
            <person name="Ma J."/>
        </authorList>
    </citation>
    <scope>NUCLEOTIDE SEQUENCE [LARGE SCALE GENOMIC DNA]</scope>
    <source>
        <strain evidence="7">JCM 17906</strain>
    </source>
</reference>
<dbReference type="PANTHER" id="PTHR43174:SF2">
    <property type="entry name" value="UDP-N-ACETYLGLUCOSAMINE 2-EPIMERASE"/>
    <property type="match status" value="1"/>
</dbReference>
<keyword evidence="1 4" id="KW-0413">Isomerase</keyword>
<dbReference type="InterPro" id="IPR003331">
    <property type="entry name" value="UDP_GlcNAc_Epimerase_2_dom"/>
</dbReference>
<keyword evidence="7" id="KW-1185">Reference proteome</keyword>